<dbReference type="SMART" id="SM01043">
    <property type="entry name" value="BTAD"/>
    <property type="match status" value="1"/>
</dbReference>
<dbReference type="PROSITE" id="PS51755">
    <property type="entry name" value="OMPR_PHOB"/>
    <property type="match status" value="1"/>
</dbReference>
<dbReference type="GO" id="GO:0006355">
    <property type="term" value="P:regulation of DNA-templated transcription"/>
    <property type="evidence" value="ECO:0007669"/>
    <property type="project" value="InterPro"/>
</dbReference>
<dbReference type="InterPro" id="IPR003593">
    <property type="entry name" value="AAA+_ATPase"/>
</dbReference>
<keyword evidence="3" id="KW-0805">Transcription regulation</keyword>
<evidence type="ECO:0000256" key="1">
    <source>
        <dbReference type="ARBA" id="ARBA00005820"/>
    </source>
</evidence>
<evidence type="ECO:0000259" key="7">
    <source>
        <dbReference type="PROSITE" id="PS51755"/>
    </source>
</evidence>
<feature type="DNA-binding region" description="OmpR/PhoB-type" evidence="6">
    <location>
        <begin position="1"/>
        <end position="98"/>
    </location>
</feature>
<dbReference type="InterPro" id="IPR036388">
    <property type="entry name" value="WH-like_DNA-bd_sf"/>
</dbReference>
<dbReference type="SMART" id="SM00382">
    <property type="entry name" value="AAA"/>
    <property type="match status" value="1"/>
</dbReference>
<dbReference type="CDD" id="cd00383">
    <property type="entry name" value="trans_reg_C"/>
    <property type="match status" value="1"/>
</dbReference>
<name>A0A4R4TKB3_9ACTN</name>
<evidence type="ECO:0000256" key="5">
    <source>
        <dbReference type="ARBA" id="ARBA00023163"/>
    </source>
</evidence>
<keyword evidence="2" id="KW-0902">Two-component regulatory system</keyword>
<dbReference type="Gene3D" id="1.10.10.10">
    <property type="entry name" value="Winged helix-like DNA-binding domain superfamily/Winged helix DNA-binding domain"/>
    <property type="match status" value="1"/>
</dbReference>
<evidence type="ECO:0000313" key="8">
    <source>
        <dbReference type="EMBL" id="TDC75762.1"/>
    </source>
</evidence>
<protein>
    <submittedName>
        <fullName evidence="8">Tetratricopeptide repeat protein</fullName>
    </submittedName>
</protein>
<evidence type="ECO:0000256" key="3">
    <source>
        <dbReference type="ARBA" id="ARBA00023015"/>
    </source>
</evidence>
<reference evidence="8 9" key="1">
    <citation type="submission" date="2019-03" db="EMBL/GenBank/DDBJ databases">
        <title>Draft genome sequences of novel Actinobacteria.</title>
        <authorList>
            <person name="Sahin N."/>
            <person name="Ay H."/>
            <person name="Saygin H."/>
        </authorList>
    </citation>
    <scope>NUCLEOTIDE SEQUENCE [LARGE SCALE GENOMIC DNA]</scope>
    <source>
        <strain evidence="8 9">DSM 41900</strain>
    </source>
</reference>
<dbReference type="InterPro" id="IPR011990">
    <property type="entry name" value="TPR-like_helical_dom_sf"/>
</dbReference>
<dbReference type="SMART" id="SM00028">
    <property type="entry name" value="TPR"/>
    <property type="match status" value="7"/>
</dbReference>
<proteinExistence type="inferred from homology"/>
<dbReference type="Gene3D" id="1.25.40.10">
    <property type="entry name" value="Tetratricopeptide repeat domain"/>
    <property type="match status" value="3"/>
</dbReference>
<dbReference type="InterPro" id="IPR005158">
    <property type="entry name" value="BTAD"/>
</dbReference>
<evidence type="ECO:0000256" key="6">
    <source>
        <dbReference type="PROSITE-ProRule" id="PRU01091"/>
    </source>
</evidence>
<keyword evidence="9" id="KW-1185">Reference proteome</keyword>
<keyword evidence="4 6" id="KW-0238">DNA-binding</keyword>
<dbReference type="AlphaFoldDB" id="A0A4R4TKB3"/>
<dbReference type="InterPro" id="IPR016032">
    <property type="entry name" value="Sig_transdc_resp-reg_C-effctor"/>
</dbReference>
<dbReference type="PANTHER" id="PTHR35807:SF1">
    <property type="entry name" value="TRANSCRIPTIONAL REGULATOR REDD"/>
    <property type="match status" value="1"/>
</dbReference>
<sequence length="1080" mass="115913">MMTAMPPADVGFLLLGPLEAHVGGRAVALTGRQRQLLAILLLESNRVVSVDRLADGLWGGDQPASPAARIRALVAEVRRAAGHPGLILTRSPGYLLPTRQGQTDADDFDQLVRRAAEASGGGDLDAAAELYGAALALWRGDPLVDVPNARAHEVAGLVERRWSALAEQVDVLLARGDHERVAAELPAAIAEDPLRERFRAQLMRALHQDGRQSAALRVYHDYRERLAEELGAEPSRELQRLLAYVQVSDPDVRRRPGPQASAPRHLPRDIGRLVGRGEESAWLDELSGGGLGVLVGPAGVGKTALAVHWAHRAAPLFPDGQLFVDMRGFAPGPAMSPGEVLVRLLRALGVAAPSVPSDLDEQIALYRSLLAGRRVLILLDNAAEAAHVRPLIPGEPGCLLLISSRHQLGGLVALDGARRHTVEPLNRAAAVELIAQRAGGGQLETERGALAELAAMVGDLPLALCVAGAQLSERPERGVAEYVADLARHDLLARLRLHDDERTFVRAALDLSYLALPPEARRVYRLLGLVPGPDVSVAAAAALAGVALPEAEKALDAAAQVHLATRTRDGHFGLHDLLREFAARLSGEAEEPAAREAAFRGLLDHYLFTMAAANQVMGPYPQFVPDRSTARQPVSASFPDPASATTWVEGEWDNVAAAIARAAAHGPHDMAWQLVAGAQSFLIYRPAAESMRVAELGVAAARRAGDAFGLAAAQAVLEVMHRRTGHMRNAERHSRRAALLARRAGWPVGEARALVGSGSAQSALGQPRRAVRHYQRALAIYSGTDDRAGAVIGMSYLAAVQRKLGRLDEAERVLRSQLAVVAGLEAGAVETQALATMALVWQDRGQLDQALPLLDRARDAARATPRLHGARLAEAIVDGVSGRLDTERGQYRDAVDHLTRAVDGARRAELPGAQADFLNWKATALLRLGETESAQARLADALEILRGRDNSVGNLESLLGFAEVAHRRGDHDDALDRASRALTEARRTWPLFSGQAHHLLATVLLDRGDLDGCLGHCERGLVVCRRTGQHLMRGRLLLVRGRARRRQGDERGARAAWHAARRVLAEMPVPERAEVAALLG</sequence>
<dbReference type="OrthoDB" id="581105at2"/>
<organism evidence="8 9">
    <name type="scientific">Streptomyces hainanensis</name>
    <dbReference type="NCBI Taxonomy" id="402648"/>
    <lineage>
        <taxon>Bacteria</taxon>
        <taxon>Bacillati</taxon>
        <taxon>Actinomycetota</taxon>
        <taxon>Actinomycetes</taxon>
        <taxon>Kitasatosporales</taxon>
        <taxon>Streptomycetaceae</taxon>
        <taxon>Streptomyces</taxon>
    </lineage>
</organism>
<dbReference type="SUPFAM" id="SSF52540">
    <property type="entry name" value="P-loop containing nucleoside triphosphate hydrolases"/>
    <property type="match status" value="1"/>
</dbReference>
<dbReference type="Pfam" id="PF03704">
    <property type="entry name" value="BTAD"/>
    <property type="match status" value="1"/>
</dbReference>
<evidence type="ECO:0000256" key="2">
    <source>
        <dbReference type="ARBA" id="ARBA00023012"/>
    </source>
</evidence>
<feature type="domain" description="OmpR/PhoB-type" evidence="7">
    <location>
        <begin position="1"/>
        <end position="98"/>
    </location>
</feature>
<dbReference type="InterPro" id="IPR001867">
    <property type="entry name" value="OmpR/PhoB-type_DNA-bd"/>
</dbReference>
<dbReference type="Proteomes" id="UP000295345">
    <property type="component" value="Unassembled WGS sequence"/>
</dbReference>
<dbReference type="SUPFAM" id="SSF48452">
    <property type="entry name" value="TPR-like"/>
    <property type="match status" value="4"/>
</dbReference>
<dbReference type="PRINTS" id="PR00364">
    <property type="entry name" value="DISEASERSIST"/>
</dbReference>
<keyword evidence="5" id="KW-0804">Transcription</keyword>
<gene>
    <name evidence="8" type="ORF">E1283_11505</name>
</gene>
<dbReference type="PANTHER" id="PTHR35807">
    <property type="entry name" value="TRANSCRIPTIONAL REGULATOR REDD-RELATED"/>
    <property type="match status" value="1"/>
</dbReference>
<dbReference type="SMART" id="SM00862">
    <property type="entry name" value="Trans_reg_C"/>
    <property type="match status" value="1"/>
</dbReference>
<comment type="similarity">
    <text evidence="1">Belongs to the AfsR/DnrI/RedD regulatory family.</text>
</comment>
<dbReference type="InterPro" id="IPR019734">
    <property type="entry name" value="TPR_rpt"/>
</dbReference>
<dbReference type="CDD" id="cd15831">
    <property type="entry name" value="BTAD"/>
    <property type="match status" value="1"/>
</dbReference>
<comment type="caution">
    <text evidence="8">The sequence shown here is derived from an EMBL/GenBank/DDBJ whole genome shotgun (WGS) entry which is preliminary data.</text>
</comment>
<dbReference type="InterPro" id="IPR027417">
    <property type="entry name" value="P-loop_NTPase"/>
</dbReference>
<accession>A0A4R4TKB3</accession>
<dbReference type="Gene3D" id="3.40.50.300">
    <property type="entry name" value="P-loop containing nucleotide triphosphate hydrolases"/>
    <property type="match status" value="1"/>
</dbReference>
<dbReference type="GO" id="GO:0003677">
    <property type="term" value="F:DNA binding"/>
    <property type="evidence" value="ECO:0007669"/>
    <property type="project" value="UniProtKB-UniRule"/>
</dbReference>
<dbReference type="EMBL" id="SMKI01000095">
    <property type="protein sequence ID" value="TDC75762.1"/>
    <property type="molecule type" value="Genomic_DNA"/>
</dbReference>
<evidence type="ECO:0000256" key="4">
    <source>
        <dbReference type="ARBA" id="ARBA00023125"/>
    </source>
</evidence>
<dbReference type="Pfam" id="PF00486">
    <property type="entry name" value="Trans_reg_C"/>
    <property type="match status" value="1"/>
</dbReference>
<dbReference type="InterPro" id="IPR051677">
    <property type="entry name" value="AfsR-DnrI-RedD_regulator"/>
</dbReference>
<dbReference type="SUPFAM" id="SSF46894">
    <property type="entry name" value="C-terminal effector domain of the bipartite response regulators"/>
    <property type="match status" value="1"/>
</dbReference>
<dbReference type="GO" id="GO:0000160">
    <property type="term" value="P:phosphorelay signal transduction system"/>
    <property type="evidence" value="ECO:0007669"/>
    <property type="project" value="UniProtKB-KW"/>
</dbReference>
<evidence type="ECO:0000313" key="9">
    <source>
        <dbReference type="Proteomes" id="UP000295345"/>
    </source>
</evidence>